<dbReference type="AlphaFoldDB" id="A0A0B6YKN0"/>
<gene>
    <name evidence="2" type="primary">ORF26638</name>
</gene>
<evidence type="ECO:0000256" key="1">
    <source>
        <dbReference type="SAM" id="MobiDB-lite"/>
    </source>
</evidence>
<protein>
    <submittedName>
        <fullName evidence="2">Uncharacterized protein</fullName>
    </submittedName>
</protein>
<feature type="compositionally biased region" description="Basic residues" evidence="1">
    <location>
        <begin position="1"/>
        <end position="24"/>
    </location>
</feature>
<sequence length="71" mass="8674">MPSRKLSKKMYSKNQLRAHSRNQLKRAYETNQPSRMQMRNPHKRNQLKMKRNINQAKGNNKVLLSDVYYYY</sequence>
<dbReference type="EMBL" id="HACG01009175">
    <property type="protein sequence ID" value="CEK56040.1"/>
    <property type="molecule type" value="Transcribed_RNA"/>
</dbReference>
<name>A0A0B6YKN0_9EUPU</name>
<reference evidence="2" key="1">
    <citation type="submission" date="2014-12" db="EMBL/GenBank/DDBJ databases">
        <title>Insight into the proteome of Arion vulgaris.</title>
        <authorList>
            <person name="Aradska J."/>
            <person name="Bulat T."/>
            <person name="Smidak R."/>
            <person name="Sarate P."/>
            <person name="Gangsoo J."/>
            <person name="Sialana F."/>
            <person name="Bilban M."/>
            <person name="Lubec G."/>
        </authorList>
    </citation>
    <scope>NUCLEOTIDE SEQUENCE</scope>
    <source>
        <tissue evidence="2">Skin</tissue>
    </source>
</reference>
<feature type="region of interest" description="Disordered" evidence="1">
    <location>
        <begin position="1"/>
        <end position="44"/>
    </location>
</feature>
<organism evidence="2">
    <name type="scientific">Arion vulgaris</name>
    <dbReference type="NCBI Taxonomy" id="1028688"/>
    <lineage>
        <taxon>Eukaryota</taxon>
        <taxon>Metazoa</taxon>
        <taxon>Spiralia</taxon>
        <taxon>Lophotrochozoa</taxon>
        <taxon>Mollusca</taxon>
        <taxon>Gastropoda</taxon>
        <taxon>Heterobranchia</taxon>
        <taxon>Euthyneura</taxon>
        <taxon>Panpulmonata</taxon>
        <taxon>Eupulmonata</taxon>
        <taxon>Stylommatophora</taxon>
        <taxon>Helicina</taxon>
        <taxon>Arionoidea</taxon>
        <taxon>Arionidae</taxon>
        <taxon>Arion</taxon>
    </lineage>
</organism>
<accession>A0A0B6YKN0</accession>
<proteinExistence type="predicted"/>
<evidence type="ECO:0000313" key="2">
    <source>
        <dbReference type="EMBL" id="CEK56040.1"/>
    </source>
</evidence>